<organism evidence="1 2">
    <name type="scientific">Ricinus communis</name>
    <name type="common">Castor bean</name>
    <dbReference type="NCBI Taxonomy" id="3988"/>
    <lineage>
        <taxon>Eukaryota</taxon>
        <taxon>Viridiplantae</taxon>
        <taxon>Streptophyta</taxon>
        <taxon>Embryophyta</taxon>
        <taxon>Tracheophyta</taxon>
        <taxon>Spermatophyta</taxon>
        <taxon>Magnoliopsida</taxon>
        <taxon>eudicotyledons</taxon>
        <taxon>Gunneridae</taxon>
        <taxon>Pentapetalae</taxon>
        <taxon>rosids</taxon>
        <taxon>fabids</taxon>
        <taxon>Malpighiales</taxon>
        <taxon>Euphorbiaceae</taxon>
        <taxon>Acalyphoideae</taxon>
        <taxon>Acalypheae</taxon>
        <taxon>Ricinus</taxon>
    </lineage>
</organism>
<dbReference type="eggNOG" id="ENOG502SXIY">
    <property type="taxonomic scope" value="Eukaryota"/>
</dbReference>
<dbReference type="AlphaFoldDB" id="B9RAY9"/>
<proteinExistence type="predicted"/>
<sequence length="61" mass="6547">MALARGGGFMFCDLCGTMLSLTTTNHAECPLCKFKKSASEVSGREICYKVTAEVSLRPTSP</sequence>
<evidence type="ECO:0000313" key="1">
    <source>
        <dbReference type="EMBL" id="EEF51966.1"/>
    </source>
</evidence>
<evidence type="ECO:0000313" key="2">
    <source>
        <dbReference type="Proteomes" id="UP000008311"/>
    </source>
</evidence>
<dbReference type="Proteomes" id="UP000008311">
    <property type="component" value="Unassembled WGS sequence"/>
</dbReference>
<dbReference type="EMBL" id="EQ973773">
    <property type="protein sequence ID" value="EEF51966.1"/>
    <property type="molecule type" value="Genomic_DNA"/>
</dbReference>
<gene>
    <name evidence="1" type="ORF">RCOM_1509920</name>
</gene>
<dbReference type="InParanoid" id="B9RAY9"/>
<name>B9RAY9_RICCO</name>
<reference evidence="2" key="1">
    <citation type="journal article" date="2010" name="Nat. Biotechnol.">
        <title>Draft genome sequence of the oilseed species Ricinus communis.</title>
        <authorList>
            <person name="Chan A.P."/>
            <person name="Crabtree J."/>
            <person name="Zhao Q."/>
            <person name="Lorenzi H."/>
            <person name="Orvis J."/>
            <person name="Puiu D."/>
            <person name="Melake-Berhan A."/>
            <person name="Jones K.M."/>
            <person name="Redman J."/>
            <person name="Chen G."/>
            <person name="Cahoon E.B."/>
            <person name="Gedil M."/>
            <person name="Stanke M."/>
            <person name="Haas B.J."/>
            <person name="Wortman J.R."/>
            <person name="Fraser-Liggett C.M."/>
            <person name="Ravel J."/>
            <person name="Rabinowicz P.D."/>
        </authorList>
    </citation>
    <scope>NUCLEOTIDE SEQUENCE [LARGE SCALE GENOMIC DNA]</scope>
    <source>
        <strain evidence="2">cv. Hale</strain>
    </source>
</reference>
<accession>B9RAY9</accession>
<protein>
    <submittedName>
        <fullName evidence="1">Uncharacterized protein</fullName>
    </submittedName>
</protein>
<keyword evidence="2" id="KW-1185">Reference proteome</keyword>
<dbReference type="STRING" id="3988.B9RAY9"/>